<sequence length="1437" mass="160552">MSTVKVNLKNAKEAIVSKNYEDALKWAQKVLDMDSENYMGLVFSGLAYQNLSQVDKGEECFKKAIATNPNLPLAREGLINFYDKLEKWSELIATLEDMLQIHLKTPDGKKALSTTERLIELYTKEGEMDKAIEKIQTLLPGSALFDLLDDKPNQMDTLKTLANVQEKTDREFYEREVRQRRGRLGGGTLEQVQTAVRMDLYSKSELGSTYESILELDPENNKDLELKLLEFYINKMEAVAKSQKPIVREKALVLASKMIQESSAPALPYEILLKYTDAASPSDYDSELQEQYISMFPNTGLSKLIQAQLYFSNGEAREDLTEILEEGFKLEPNLAYGYLVICWMEHYTHDYEAGLEHASAGRSLVLKLASVTAFPFSKMRRSFELCMANCQLKLSPKLASSALELYQGILKEDAASIDAHMGVGFVRCSEGMLDEAAQSFNKVLELDATNISAISELGWISYLQADYEKAEERLREAIEISEDPRALDIYRLGRTYYDMGGEYRDNADYSHAQLIKAAKLDPHCAGAFTYLGHYYREVIQDEARAEKCYQHAFSLDPREGDAGRYLSDYLLNNGSLEGAIDVYEKVISANGKANWALSRLGFAELIQGNNIEAMGSFQKLLRNDIKDVLAWEGVAEAYQHEGRYMAALKAFTRMRELAPESTTAAYHIAQVHQRLGMYPEAIQHYNAALAQAEQNQEPKHIPSLAGMAESYLEQGKEYFVSGYYGRSAESCGFALEYAYQMLQLDSQLLTGWKLVGDACLAYRSVPRYLRLCPLEVLSAIVNILPSDTNTLLHFPANVDEGLLEHLQTAERSGLTETTTEETSQMLDIIFAVAGLAYKRANILNGNEGHRAAHYWYDIALSYYYRYENAIRKNRVPEAARHAQHWLGVAMRCLKASLQFEEENPMVWNALGVATLSTNAKVSQHAFIKSIEYDSKNAVPWSNLGFLYILNSELDLALKAFSMAQTLDPSLAQAWTGQACVASLWGSAESTALYAHACESSTASVLEANYGYAVNTFTDMLASFHKPSNPAAQTSNTKRDLKSSSATSLLVTPAFALSKYLEQRPRDIAAWNLLGLIRERFLQQEGAAECFLTAIRILNEDEDEETSSGTNYRRRKMMLHHNLARAFLSMQDYAGAVEAYEISLELEGPEAVPSVVRTCKHLGAGLALYYSGELERSLAMFEVALAETEQIEGMEKSRDDVVVLLSQVLWALGGDEQRAVAKDELFRCIAQSPTHLPAIFGLSAMGLVQDDETLATAALKEILKFSRQDLADMDPELRSDRLISQYYSLLNESNLSIAALAKSVHQSPAEAVLWKRLSEHLSTTIATTGSTPYSVAQSNAKANLDLLPQRDSLQAKDLSEGYSQLAGTILLADEERQQKVAAWKNVKKEKIEEEGRQSLARVREALSVAQRAVMAAPSERKAWQVVGVAAQTLITRLD</sequence>
<name>A0A9P6TXC1_9FUNG</name>
<proteinExistence type="predicted"/>
<accession>A0A9P6TXC1</accession>
<keyword evidence="1" id="KW-0677">Repeat</keyword>
<feature type="repeat" description="TPR" evidence="3">
    <location>
        <begin position="417"/>
        <end position="450"/>
    </location>
</feature>
<keyword evidence="5" id="KW-1185">Reference proteome</keyword>
<gene>
    <name evidence="4" type="primary">SKI3</name>
    <name evidence="4" type="ORF">BG011_008188</name>
</gene>
<dbReference type="EMBL" id="JAAAJA010000661">
    <property type="protein sequence ID" value="KAG0250679.1"/>
    <property type="molecule type" value="Genomic_DNA"/>
</dbReference>
<dbReference type="Pfam" id="PF18833">
    <property type="entry name" value="TPR_22"/>
    <property type="match status" value="1"/>
</dbReference>
<feature type="repeat" description="TPR" evidence="3">
    <location>
        <begin position="628"/>
        <end position="661"/>
    </location>
</feature>
<feature type="repeat" description="TPR" evidence="3">
    <location>
        <begin position="451"/>
        <end position="484"/>
    </location>
</feature>
<evidence type="ECO:0000256" key="1">
    <source>
        <dbReference type="ARBA" id="ARBA00022737"/>
    </source>
</evidence>
<dbReference type="OrthoDB" id="421075at2759"/>
<dbReference type="PROSITE" id="PS50005">
    <property type="entry name" value="TPR"/>
    <property type="match status" value="5"/>
</dbReference>
<evidence type="ECO:0000256" key="3">
    <source>
        <dbReference type="PROSITE-ProRule" id="PRU00339"/>
    </source>
</evidence>
<dbReference type="PANTHER" id="PTHR15704">
    <property type="entry name" value="SUPERKILLER 3 PROTEIN-RELATED"/>
    <property type="match status" value="1"/>
</dbReference>
<feature type="repeat" description="TPR" evidence="3">
    <location>
        <begin position="937"/>
        <end position="970"/>
    </location>
</feature>
<dbReference type="InterPro" id="IPR040962">
    <property type="entry name" value="TPR_22"/>
</dbReference>
<evidence type="ECO:0000313" key="4">
    <source>
        <dbReference type="EMBL" id="KAG0250679.1"/>
    </source>
</evidence>
<dbReference type="Pfam" id="PF13432">
    <property type="entry name" value="TPR_16"/>
    <property type="match status" value="1"/>
</dbReference>
<organism evidence="4 5">
    <name type="scientific">Mortierella polycephala</name>
    <dbReference type="NCBI Taxonomy" id="41804"/>
    <lineage>
        <taxon>Eukaryota</taxon>
        <taxon>Fungi</taxon>
        <taxon>Fungi incertae sedis</taxon>
        <taxon>Mucoromycota</taxon>
        <taxon>Mortierellomycotina</taxon>
        <taxon>Mortierellomycetes</taxon>
        <taxon>Mortierellales</taxon>
        <taxon>Mortierellaceae</taxon>
        <taxon>Mortierella</taxon>
    </lineage>
</organism>
<dbReference type="Pfam" id="PF13181">
    <property type="entry name" value="TPR_8"/>
    <property type="match status" value="1"/>
</dbReference>
<dbReference type="Proteomes" id="UP000726737">
    <property type="component" value="Unassembled WGS sequence"/>
</dbReference>
<dbReference type="InterPro" id="IPR011990">
    <property type="entry name" value="TPR-like_helical_dom_sf"/>
</dbReference>
<dbReference type="SUPFAM" id="SSF48452">
    <property type="entry name" value="TPR-like"/>
    <property type="match status" value="6"/>
</dbReference>
<dbReference type="GO" id="GO:0006401">
    <property type="term" value="P:RNA catabolic process"/>
    <property type="evidence" value="ECO:0007669"/>
    <property type="project" value="InterPro"/>
</dbReference>
<comment type="caution">
    <text evidence="4">The sequence shown here is derived from an EMBL/GenBank/DDBJ whole genome shotgun (WGS) entry which is preliminary data.</text>
</comment>
<keyword evidence="2 3" id="KW-0802">TPR repeat</keyword>
<dbReference type="Gene3D" id="1.25.40.10">
    <property type="entry name" value="Tetratricopeptide repeat domain"/>
    <property type="match status" value="5"/>
</dbReference>
<evidence type="ECO:0000256" key="2">
    <source>
        <dbReference type="ARBA" id="ARBA00022803"/>
    </source>
</evidence>
<dbReference type="SMART" id="SM00028">
    <property type="entry name" value="TPR"/>
    <property type="match status" value="12"/>
</dbReference>
<dbReference type="InterPro" id="IPR019734">
    <property type="entry name" value="TPR_rpt"/>
</dbReference>
<protein>
    <submittedName>
        <fullName evidence="4">Superkiller protein 3</fullName>
    </submittedName>
</protein>
<dbReference type="InterPro" id="IPR039226">
    <property type="entry name" value="Ski3/TTC37"/>
</dbReference>
<evidence type="ECO:0000313" key="5">
    <source>
        <dbReference type="Proteomes" id="UP000726737"/>
    </source>
</evidence>
<reference evidence="4" key="1">
    <citation type="journal article" date="2020" name="Fungal Divers.">
        <title>Resolving the Mortierellaceae phylogeny through synthesis of multi-gene phylogenetics and phylogenomics.</title>
        <authorList>
            <person name="Vandepol N."/>
            <person name="Liber J."/>
            <person name="Desiro A."/>
            <person name="Na H."/>
            <person name="Kennedy M."/>
            <person name="Barry K."/>
            <person name="Grigoriev I.V."/>
            <person name="Miller A.N."/>
            <person name="O'Donnell K."/>
            <person name="Stajich J.E."/>
            <person name="Bonito G."/>
        </authorList>
    </citation>
    <scope>NUCLEOTIDE SEQUENCE</scope>
    <source>
        <strain evidence="4">KOD948</strain>
    </source>
</reference>
<dbReference type="Pfam" id="PF13424">
    <property type="entry name" value="TPR_12"/>
    <property type="match status" value="1"/>
</dbReference>
<feature type="repeat" description="TPR" evidence="3">
    <location>
        <begin position="662"/>
        <end position="695"/>
    </location>
</feature>
<dbReference type="GO" id="GO:0055087">
    <property type="term" value="C:Ski complex"/>
    <property type="evidence" value="ECO:0007669"/>
    <property type="project" value="InterPro"/>
</dbReference>
<dbReference type="PANTHER" id="PTHR15704:SF7">
    <property type="entry name" value="SUPERKILLER COMPLEX PROTEIN 3"/>
    <property type="match status" value="1"/>
</dbReference>